<reference evidence="3" key="1">
    <citation type="submission" date="2021-03" db="EMBL/GenBank/DDBJ databases">
        <authorList>
            <person name="Palmer J.M."/>
        </authorList>
    </citation>
    <scope>NUCLEOTIDE SEQUENCE</scope>
    <source>
        <strain evidence="3">ARV_011</strain>
    </source>
</reference>
<keyword evidence="4" id="KW-1185">Reference proteome</keyword>
<dbReference type="Pfam" id="PF05004">
    <property type="entry name" value="IFRD"/>
    <property type="match status" value="1"/>
</dbReference>
<dbReference type="PANTHER" id="PTHR12354">
    <property type="entry name" value="INTERFERON-RELATED DEVELOPMENTAL REGULATOR"/>
    <property type="match status" value="1"/>
</dbReference>
<evidence type="ECO:0000313" key="4">
    <source>
        <dbReference type="Proteomes" id="UP000790833"/>
    </source>
</evidence>
<dbReference type="RefSeq" id="XP_043049302.1">
    <property type="nucleotide sequence ID" value="XM_043191290.1"/>
</dbReference>
<feature type="domain" description="Interferon-related developmental regulator N-terminal" evidence="2">
    <location>
        <begin position="298"/>
        <end position="428"/>
    </location>
</feature>
<evidence type="ECO:0000256" key="1">
    <source>
        <dbReference type="SAM" id="MobiDB-lite"/>
    </source>
</evidence>
<dbReference type="GeneID" id="66113819"/>
<feature type="compositionally biased region" description="Basic and acidic residues" evidence="1">
    <location>
        <begin position="1"/>
        <end position="11"/>
    </location>
</feature>
<dbReference type="AlphaFoldDB" id="A0A9P8AIJ8"/>
<dbReference type="OrthoDB" id="18978at2759"/>
<protein>
    <recommendedName>
        <fullName evidence="2">Interferon-related developmental regulator N-terminal domain-containing protein</fullName>
    </recommendedName>
</protein>
<name>A0A9P8AIJ8_9ASCO</name>
<evidence type="ECO:0000259" key="2">
    <source>
        <dbReference type="Pfam" id="PF05004"/>
    </source>
</evidence>
<dbReference type="InterPro" id="IPR007701">
    <property type="entry name" value="Interferon-rel_develop_reg_N"/>
</dbReference>
<accession>A0A9P8AIJ8</accession>
<dbReference type="InterPro" id="IPR039777">
    <property type="entry name" value="IFRD"/>
</dbReference>
<dbReference type="PANTHER" id="PTHR12354:SF1">
    <property type="entry name" value="INTERFERON-RELATED DEVELOPMENTAL REGULATOR 1"/>
    <property type="match status" value="1"/>
</dbReference>
<feature type="region of interest" description="Disordered" evidence="1">
    <location>
        <begin position="1"/>
        <end position="30"/>
    </location>
</feature>
<gene>
    <name evidence="3" type="ORF">KQ657_000445</name>
</gene>
<dbReference type="EMBL" id="JAHMUF010000010">
    <property type="protein sequence ID" value="KAG7193754.1"/>
    <property type="molecule type" value="Genomic_DNA"/>
</dbReference>
<sequence length="562" mass="62755">MYASRAIRDIRSGSSTRSSSRVRTPMVDGEENGSLDVNFHVLEELLAQKLENYQLEQQEESEGGPEAGAQGSSLLSVGAASNTTGSSIAHEKANKIRISSTNSINEIIHSLTFASRTEVSSQSREMLLAQLYKLIVSKPLVIHNEESSGTNDYVDEEKIQALIKVFLSGDYRSSSEFSLLYRCVIALLASDIEEFSGLASGEFQTHIAKLVYDPPNQNVTLDNKSNLITGLVGLLLVLNNGSGAYGIDDRIKWLLHDVADGYVQSSITLSKQVDKGETDHNTFITDKEGDAAIIGEATSRASQEANVAISAIHGVGCLLTLMTRGDYLNEFISSDEIIGKLVEFLDNEVNVDISKAAGRVIALIYEIYTYGEDEDENDQDYNYNAPYYEQESLFQIVKRLGNLSTKKVGKKDKKNVVSIFRDILNTLENYTTKEKRIEIYKKSQQGLDLLSQSTHIKLSRTRSLSINSWFLYLRLIHLKWCFSFGVHAQLVANDTIRDILREPPSEYQLKYGKGQGTGDGDIDDDVYFTNDVHNVSEKKRTEKIRKARQLKLDDELNHLEIS</sequence>
<proteinExistence type="predicted"/>
<organism evidence="3 4">
    <name type="scientific">Scheffersomyces spartinae</name>
    <dbReference type="NCBI Taxonomy" id="45513"/>
    <lineage>
        <taxon>Eukaryota</taxon>
        <taxon>Fungi</taxon>
        <taxon>Dikarya</taxon>
        <taxon>Ascomycota</taxon>
        <taxon>Saccharomycotina</taxon>
        <taxon>Pichiomycetes</taxon>
        <taxon>Debaryomycetaceae</taxon>
        <taxon>Scheffersomyces</taxon>
    </lineage>
</organism>
<dbReference type="Proteomes" id="UP000790833">
    <property type="component" value="Unassembled WGS sequence"/>
</dbReference>
<evidence type="ECO:0000313" key="3">
    <source>
        <dbReference type="EMBL" id="KAG7193754.1"/>
    </source>
</evidence>
<comment type="caution">
    <text evidence="3">The sequence shown here is derived from an EMBL/GenBank/DDBJ whole genome shotgun (WGS) entry which is preliminary data.</text>
</comment>
<feature type="compositionally biased region" description="Low complexity" evidence="1">
    <location>
        <begin position="12"/>
        <end position="23"/>
    </location>
</feature>